<dbReference type="EMBL" id="CACRXK020004091">
    <property type="protein sequence ID" value="CAB4001458.1"/>
    <property type="molecule type" value="Genomic_DNA"/>
</dbReference>
<proteinExistence type="predicted"/>
<dbReference type="OrthoDB" id="7477775at2759"/>
<gene>
    <name evidence="1" type="ORF">PACLA_8A081866</name>
</gene>
<reference evidence="1" key="1">
    <citation type="submission" date="2020-04" db="EMBL/GenBank/DDBJ databases">
        <authorList>
            <person name="Alioto T."/>
            <person name="Alioto T."/>
            <person name="Gomez Garrido J."/>
        </authorList>
    </citation>
    <scope>NUCLEOTIDE SEQUENCE</scope>
    <source>
        <strain evidence="1">A484AB</strain>
    </source>
</reference>
<protein>
    <submittedName>
        <fullName evidence="1">Uncharacterized protein</fullName>
    </submittedName>
</protein>
<dbReference type="Proteomes" id="UP001152795">
    <property type="component" value="Unassembled WGS sequence"/>
</dbReference>
<evidence type="ECO:0000313" key="1">
    <source>
        <dbReference type="EMBL" id="CAB4001458.1"/>
    </source>
</evidence>
<dbReference type="AlphaFoldDB" id="A0A6S7ICF9"/>
<evidence type="ECO:0000313" key="2">
    <source>
        <dbReference type="Proteomes" id="UP001152795"/>
    </source>
</evidence>
<comment type="caution">
    <text evidence="1">The sequence shown here is derived from an EMBL/GenBank/DDBJ whole genome shotgun (WGS) entry which is preliminary data.</text>
</comment>
<accession>A0A6S7ICF9</accession>
<name>A0A6S7ICF9_PARCT</name>
<sequence length="189" mass="21587">MSQTTALTTEALTMILDKKIEENLRPFHQAMDDLKQSVNFVSKKFDSLTMRVSEMEGKCEEALTENKFLKAEILRLSNVVKQQSEDISNIEQYSRRDCVEISGPLEESDEDTNALTIKVGSLMGLKINESDISVSHRLPLKRQSQSYSSRLRPRAGAVLNTVDQHPKIIVKFVRRDTKDLFYGGRRHLN</sequence>
<keyword evidence="2" id="KW-1185">Reference proteome</keyword>
<organism evidence="1 2">
    <name type="scientific">Paramuricea clavata</name>
    <name type="common">Red gorgonian</name>
    <name type="synonym">Violescent sea-whip</name>
    <dbReference type="NCBI Taxonomy" id="317549"/>
    <lineage>
        <taxon>Eukaryota</taxon>
        <taxon>Metazoa</taxon>
        <taxon>Cnidaria</taxon>
        <taxon>Anthozoa</taxon>
        <taxon>Octocorallia</taxon>
        <taxon>Malacalcyonacea</taxon>
        <taxon>Plexauridae</taxon>
        <taxon>Paramuricea</taxon>
    </lineage>
</organism>